<evidence type="ECO:0000256" key="6">
    <source>
        <dbReference type="SAM" id="Phobius"/>
    </source>
</evidence>
<feature type="compositionally biased region" description="Basic and acidic residues" evidence="5">
    <location>
        <begin position="72"/>
        <end position="90"/>
    </location>
</feature>
<feature type="transmembrane region" description="Helical" evidence="6">
    <location>
        <begin position="286"/>
        <end position="310"/>
    </location>
</feature>
<feature type="transmembrane region" description="Helical" evidence="6">
    <location>
        <begin position="403"/>
        <end position="427"/>
    </location>
</feature>
<evidence type="ECO:0000256" key="5">
    <source>
        <dbReference type="SAM" id="MobiDB-lite"/>
    </source>
</evidence>
<dbReference type="Pfam" id="PF03595">
    <property type="entry name" value="SLAC1"/>
    <property type="match status" value="1"/>
</dbReference>
<dbReference type="Proteomes" id="UP001562354">
    <property type="component" value="Unassembled WGS sequence"/>
</dbReference>
<proteinExistence type="predicted"/>
<dbReference type="PANTHER" id="PTHR31162">
    <property type="entry name" value="MALIC ACID TRANSPORT PROTEIN-RELATED"/>
    <property type="match status" value="1"/>
</dbReference>
<evidence type="ECO:0000256" key="2">
    <source>
        <dbReference type="ARBA" id="ARBA00022692"/>
    </source>
</evidence>
<comment type="caution">
    <text evidence="7">The sequence shown here is derived from an EMBL/GenBank/DDBJ whole genome shotgun (WGS) entry which is preliminary data.</text>
</comment>
<evidence type="ECO:0000256" key="3">
    <source>
        <dbReference type="ARBA" id="ARBA00022989"/>
    </source>
</evidence>
<feature type="compositionally biased region" description="Polar residues" evidence="5">
    <location>
        <begin position="494"/>
        <end position="512"/>
    </location>
</feature>
<accession>A0ABR3PQA4</accession>
<dbReference type="PANTHER" id="PTHR31162:SF3">
    <property type="entry name" value="TRANSPORTER_MALIC ACID TRANSPORT PROTEIN, PUTATIVE-RELATED"/>
    <property type="match status" value="1"/>
</dbReference>
<dbReference type="InterPro" id="IPR038665">
    <property type="entry name" value="Voltage-dep_anion_channel_sf"/>
</dbReference>
<evidence type="ECO:0008006" key="9">
    <source>
        <dbReference type="Google" id="ProtNLM"/>
    </source>
</evidence>
<feature type="region of interest" description="Disordered" evidence="5">
    <location>
        <begin position="486"/>
        <end position="512"/>
    </location>
</feature>
<organism evidence="7 8">
    <name type="scientific">Neodothiora populina</name>
    <dbReference type="NCBI Taxonomy" id="2781224"/>
    <lineage>
        <taxon>Eukaryota</taxon>
        <taxon>Fungi</taxon>
        <taxon>Dikarya</taxon>
        <taxon>Ascomycota</taxon>
        <taxon>Pezizomycotina</taxon>
        <taxon>Dothideomycetes</taxon>
        <taxon>Dothideomycetidae</taxon>
        <taxon>Dothideales</taxon>
        <taxon>Dothioraceae</taxon>
        <taxon>Neodothiora</taxon>
    </lineage>
</organism>
<feature type="transmembrane region" description="Helical" evidence="6">
    <location>
        <begin position="219"/>
        <end position="242"/>
    </location>
</feature>
<dbReference type="CDD" id="cd09317">
    <property type="entry name" value="TDT_Mae1_like"/>
    <property type="match status" value="1"/>
</dbReference>
<feature type="transmembrane region" description="Helical" evidence="6">
    <location>
        <begin position="186"/>
        <end position="207"/>
    </location>
</feature>
<dbReference type="InterPro" id="IPR030185">
    <property type="entry name" value="Mae1"/>
</dbReference>
<dbReference type="RefSeq" id="XP_069204217.1">
    <property type="nucleotide sequence ID" value="XM_069340743.1"/>
</dbReference>
<keyword evidence="4 6" id="KW-0472">Membrane</keyword>
<reference evidence="7 8" key="1">
    <citation type="submission" date="2024-07" db="EMBL/GenBank/DDBJ databases">
        <title>Draft sequence of the Neodothiora populina.</title>
        <authorList>
            <person name="Drown D.D."/>
            <person name="Schuette U.S."/>
            <person name="Buechlein A.B."/>
            <person name="Rusch D.R."/>
            <person name="Winton L.W."/>
            <person name="Adams G.A."/>
        </authorList>
    </citation>
    <scope>NUCLEOTIDE SEQUENCE [LARGE SCALE GENOMIC DNA]</scope>
    <source>
        <strain evidence="7 8">CPC 39397</strain>
    </source>
</reference>
<feature type="transmembrane region" description="Helical" evidence="6">
    <location>
        <begin position="322"/>
        <end position="344"/>
    </location>
</feature>
<keyword evidence="8" id="KW-1185">Reference proteome</keyword>
<gene>
    <name evidence="7" type="ORF">AAFC00_001538</name>
</gene>
<evidence type="ECO:0000313" key="8">
    <source>
        <dbReference type="Proteomes" id="UP001562354"/>
    </source>
</evidence>
<evidence type="ECO:0000256" key="4">
    <source>
        <dbReference type="ARBA" id="ARBA00023136"/>
    </source>
</evidence>
<feature type="region of interest" description="Disordered" evidence="5">
    <location>
        <begin position="70"/>
        <end position="91"/>
    </location>
</feature>
<feature type="transmembrane region" description="Helical" evidence="6">
    <location>
        <begin position="254"/>
        <end position="274"/>
    </location>
</feature>
<dbReference type="EMBL" id="JBFMKM010000003">
    <property type="protein sequence ID" value="KAL1311368.1"/>
    <property type="molecule type" value="Genomic_DNA"/>
</dbReference>
<feature type="transmembrane region" description="Helical" evidence="6">
    <location>
        <begin position="364"/>
        <end position="391"/>
    </location>
</feature>
<dbReference type="InterPro" id="IPR004695">
    <property type="entry name" value="SLAC1/Mae1/Ssu1/TehA"/>
</dbReference>
<feature type="transmembrane region" description="Helical" evidence="6">
    <location>
        <begin position="141"/>
        <end position="166"/>
    </location>
</feature>
<keyword evidence="2 6" id="KW-0812">Transmembrane</keyword>
<name>A0ABR3PQA4_9PEZI</name>
<feature type="transmembrane region" description="Helical" evidence="6">
    <location>
        <begin position="433"/>
        <end position="456"/>
    </location>
</feature>
<keyword evidence="3 6" id="KW-1133">Transmembrane helix</keyword>
<protein>
    <recommendedName>
        <fullName evidence="9">C4-dicarboxylate/malic acid transporter</fullName>
    </recommendedName>
</protein>
<evidence type="ECO:0000313" key="7">
    <source>
        <dbReference type="EMBL" id="KAL1311368.1"/>
    </source>
</evidence>
<sequence length="512" mass="56991">MDHDIERGGTWESDMADVSLNVRESGNSSAYIIANNNNAGHGGTSYRHANAANNNNNSASWQRQWAISTPMRSREEEEAEGRGSVRESELAKTATESSAGVVLHLTWKQRIKHFTFTWFTMTMATGQLSNVLYQVPYRFNGLYAIGCIFFILNIVLFIFNVTLLSLRFYWHPQTFKTSLRHPTESLFVPAAVISIGTILTNISEYGYHHGATGAWLKSVMIVLFWVYCGVALTFTCGIYLILWSTQTFTISEMTPVWIFPAYPLLVIGPHAGILSQHVGGNRGLDIIIGGFVMQGIGFMVSLMVYSAFLYRLMTQKLPKESLRPGMFISVGPSGFTISGLISMARNIPNVIPPNFMGIGDMAGTITIVLANWAGIWLWGLAIFFFIVSVGAHYSCLGHGKYPFAMTWFSFIFPNTALTTATFAVAQALDNKPIKIVGCVFSCLLICMWFFVVAMMFRAVATKQILWPQKQEDRDEGGWQLNQELKNRERRVASRRNNTATTQGTSRTEGGGA</sequence>
<dbReference type="Gene3D" id="1.50.10.150">
    <property type="entry name" value="Voltage-dependent anion channel"/>
    <property type="match status" value="1"/>
</dbReference>
<evidence type="ECO:0000256" key="1">
    <source>
        <dbReference type="ARBA" id="ARBA00004141"/>
    </source>
</evidence>
<dbReference type="GeneID" id="95975241"/>
<comment type="subcellular location">
    <subcellularLocation>
        <location evidence="1">Membrane</location>
        <topology evidence="1">Multi-pass membrane protein</topology>
    </subcellularLocation>
</comment>